<protein>
    <submittedName>
        <fullName evidence="1">Uncharacterized protein</fullName>
    </submittedName>
</protein>
<dbReference type="Proteomes" id="UP000321183">
    <property type="component" value="Chromosome"/>
</dbReference>
<dbReference type="EMBL" id="AP019563">
    <property type="protein sequence ID" value="BBJ32347.1"/>
    <property type="molecule type" value="Genomic_DNA"/>
</dbReference>
<accession>A0A510GHS4</accession>
<sequence>MQKTKQIQFFITENGKSYIKDWLEKLDIKTHSRILNRLVQLEYGIFMVIINR</sequence>
<proteinExistence type="predicted"/>
<keyword evidence="2" id="KW-1185">Reference proteome</keyword>
<organism evidence="1 2">
    <name type="scientific">Rickettsia asiatica</name>
    <dbReference type="NCBI Taxonomy" id="238800"/>
    <lineage>
        <taxon>Bacteria</taxon>
        <taxon>Pseudomonadati</taxon>
        <taxon>Pseudomonadota</taxon>
        <taxon>Alphaproteobacteria</taxon>
        <taxon>Rickettsiales</taxon>
        <taxon>Rickettsiaceae</taxon>
        <taxon>Rickettsieae</taxon>
        <taxon>Rickettsia</taxon>
        <taxon>spotted fever group</taxon>
    </lineage>
</organism>
<dbReference type="AlphaFoldDB" id="A0A510GHS4"/>
<dbReference type="KEGG" id="ras:RAS_14560"/>
<evidence type="ECO:0000313" key="2">
    <source>
        <dbReference type="Proteomes" id="UP000321183"/>
    </source>
</evidence>
<name>A0A510GHS4_9RICK</name>
<gene>
    <name evidence="1" type="ORF">RAS_14560</name>
</gene>
<evidence type="ECO:0000313" key="1">
    <source>
        <dbReference type="EMBL" id="BBJ32347.1"/>
    </source>
</evidence>
<reference evidence="1 2" key="1">
    <citation type="submission" date="2019-04" db="EMBL/GenBank/DDBJ databases">
        <title>Draft genome sequence of Rickettsia asiatica Maytaro1284.</title>
        <authorList>
            <person name="Thu M."/>
            <person name="Qiu Y."/>
            <person name="Nakao R."/>
        </authorList>
    </citation>
    <scope>NUCLEOTIDE SEQUENCE [LARGE SCALE GENOMIC DNA]</scope>
    <source>
        <strain evidence="1 2">Maytaro1284</strain>
    </source>
</reference>